<dbReference type="AlphaFoldDB" id="A0AAE1U2L7"/>
<feature type="region of interest" description="Disordered" evidence="1">
    <location>
        <begin position="1"/>
        <end position="45"/>
    </location>
</feature>
<proteinExistence type="predicted"/>
<organism evidence="2 3">
    <name type="scientific">Petrolisthes manimaculis</name>
    <dbReference type="NCBI Taxonomy" id="1843537"/>
    <lineage>
        <taxon>Eukaryota</taxon>
        <taxon>Metazoa</taxon>
        <taxon>Ecdysozoa</taxon>
        <taxon>Arthropoda</taxon>
        <taxon>Crustacea</taxon>
        <taxon>Multicrustacea</taxon>
        <taxon>Malacostraca</taxon>
        <taxon>Eumalacostraca</taxon>
        <taxon>Eucarida</taxon>
        <taxon>Decapoda</taxon>
        <taxon>Pleocyemata</taxon>
        <taxon>Anomura</taxon>
        <taxon>Galatheoidea</taxon>
        <taxon>Porcellanidae</taxon>
        <taxon>Petrolisthes</taxon>
    </lineage>
</organism>
<accession>A0AAE1U2L7</accession>
<protein>
    <submittedName>
        <fullName evidence="2">Uncharacterized protein</fullName>
    </submittedName>
</protein>
<evidence type="ECO:0000313" key="3">
    <source>
        <dbReference type="Proteomes" id="UP001292094"/>
    </source>
</evidence>
<evidence type="ECO:0000256" key="1">
    <source>
        <dbReference type="SAM" id="MobiDB-lite"/>
    </source>
</evidence>
<sequence>MRETVTEGDETVTGEMKKQGGRSVEGQREDGVMGQREDGVEGQGGEVWWDREAKCGETEVVVVWRDKEGTWCGGTGRDRELVVVWWDTREPKSQRE</sequence>
<name>A0AAE1U2L7_9EUCA</name>
<dbReference type="EMBL" id="JAWZYT010002522">
    <property type="protein sequence ID" value="KAK4303829.1"/>
    <property type="molecule type" value="Genomic_DNA"/>
</dbReference>
<reference evidence="2" key="1">
    <citation type="submission" date="2023-11" db="EMBL/GenBank/DDBJ databases">
        <title>Genome assemblies of two species of porcelain crab, Petrolisthes cinctipes and Petrolisthes manimaculis (Anomura: Porcellanidae).</title>
        <authorList>
            <person name="Angst P."/>
        </authorList>
    </citation>
    <scope>NUCLEOTIDE SEQUENCE</scope>
    <source>
        <strain evidence="2">PB745_02</strain>
        <tissue evidence="2">Gill</tissue>
    </source>
</reference>
<comment type="caution">
    <text evidence="2">The sequence shown here is derived from an EMBL/GenBank/DDBJ whole genome shotgun (WGS) entry which is preliminary data.</text>
</comment>
<feature type="compositionally biased region" description="Acidic residues" evidence="1">
    <location>
        <begin position="1"/>
        <end position="12"/>
    </location>
</feature>
<keyword evidence="3" id="KW-1185">Reference proteome</keyword>
<evidence type="ECO:0000313" key="2">
    <source>
        <dbReference type="EMBL" id="KAK4303829.1"/>
    </source>
</evidence>
<gene>
    <name evidence="2" type="ORF">Pmani_024176</name>
</gene>
<feature type="compositionally biased region" description="Basic and acidic residues" evidence="1">
    <location>
        <begin position="25"/>
        <end position="39"/>
    </location>
</feature>
<dbReference type="Proteomes" id="UP001292094">
    <property type="component" value="Unassembled WGS sequence"/>
</dbReference>